<protein>
    <submittedName>
        <fullName evidence="3">Transposase</fullName>
    </submittedName>
</protein>
<keyword evidence="2" id="KW-1185">Reference proteome</keyword>
<evidence type="ECO:0000313" key="3">
    <source>
        <dbReference type="WBParaSite" id="BTMF_0000352801-mRNA-1"/>
    </source>
</evidence>
<reference evidence="3" key="1">
    <citation type="submission" date="2017-02" db="UniProtKB">
        <authorList>
            <consortium name="WormBaseParasite"/>
        </authorList>
    </citation>
    <scope>IDENTIFICATION</scope>
</reference>
<organism evidence="3">
    <name type="scientific">Brugia timori</name>
    <dbReference type="NCBI Taxonomy" id="42155"/>
    <lineage>
        <taxon>Eukaryota</taxon>
        <taxon>Metazoa</taxon>
        <taxon>Ecdysozoa</taxon>
        <taxon>Nematoda</taxon>
        <taxon>Chromadorea</taxon>
        <taxon>Rhabditida</taxon>
        <taxon>Spirurina</taxon>
        <taxon>Spiruromorpha</taxon>
        <taxon>Filarioidea</taxon>
        <taxon>Onchocercidae</taxon>
        <taxon>Brugia</taxon>
    </lineage>
</organism>
<sequence length="63" mass="7651">MNKKVKWDIVTFNKFLAEPPLFYSFQNNFPAHQKTIQRFLLMGKSDVISRNKIQPKIRKRTRR</sequence>
<reference evidence="1 2" key="2">
    <citation type="submission" date="2018-11" db="EMBL/GenBank/DDBJ databases">
        <authorList>
            <consortium name="Pathogen Informatics"/>
        </authorList>
    </citation>
    <scope>NUCLEOTIDE SEQUENCE [LARGE SCALE GENOMIC DNA]</scope>
</reference>
<dbReference type="AlphaFoldDB" id="A0A0R3QB06"/>
<dbReference type="WBParaSite" id="BTMF_0000352801-mRNA-1">
    <property type="protein sequence ID" value="BTMF_0000352801-mRNA-1"/>
    <property type="gene ID" value="BTMF_0000352801"/>
</dbReference>
<evidence type="ECO:0000313" key="1">
    <source>
        <dbReference type="EMBL" id="VDO13453.1"/>
    </source>
</evidence>
<accession>A0A0R3QB06</accession>
<evidence type="ECO:0000313" key="2">
    <source>
        <dbReference type="Proteomes" id="UP000280834"/>
    </source>
</evidence>
<name>A0A0R3QB06_9BILA</name>
<proteinExistence type="predicted"/>
<gene>
    <name evidence="1" type="ORF">BTMF_LOCUS2837</name>
</gene>
<dbReference type="Proteomes" id="UP000280834">
    <property type="component" value="Unassembled WGS sequence"/>
</dbReference>
<dbReference type="EMBL" id="UZAG01002436">
    <property type="protein sequence ID" value="VDO13453.1"/>
    <property type="molecule type" value="Genomic_DNA"/>
</dbReference>